<accession>A0A6N2BXX3</accession>
<feature type="coiled-coil region" evidence="1">
    <location>
        <begin position="120"/>
        <end position="147"/>
    </location>
</feature>
<dbReference type="AlphaFoldDB" id="A0A6N2BXX3"/>
<sequence length="183" mass="20653">MSSFHKLVFKVVHKGIIPRVERRHEANFHDMGLGHALDTMRPINWPSLIIKHMVRIVDPKKPHQLAFGNLLTTVFKEFGVPLKDGRSLSKYDMFTHTTLAECNLLDDDADQVPIRSAGPVTTLLSELNEAQAQNVLLKDEVTILQAQLAVSQGKVGRLKDQLIQQQIDNNARVDHILHAFSRP</sequence>
<dbReference type="EMBL" id="RXGB01001372">
    <property type="protein sequence ID" value="TMW99217.1"/>
    <property type="molecule type" value="Genomic_DNA"/>
</dbReference>
<evidence type="ECO:0000256" key="1">
    <source>
        <dbReference type="SAM" id="Coils"/>
    </source>
</evidence>
<comment type="caution">
    <text evidence="2">The sequence shown here is derived from an EMBL/GenBank/DDBJ whole genome shotgun (WGS) entry which is preliminary data.</text>
</comment>
<evidence type="ECO:0000313" key="2">
    <source>
        <dbReference type="EMBL" id="TMW99217.1"/>
    </source>
</evidence>
<proteinExistence type="predicted"/>
<name>A0A6N2BXX3_SOLCI</name>
<protein>
    <submittedName>
        <fullName evidence="2">Uncharacterized protein</fullName>
    </submittedName>
</protein>
<keyword evidence="1" id="KW-0175">Coiled coil</keyword>
<organism evidence="2">
    <name type="scientific">Solanum chilense</name>
    <name type="common">Tomato</name>
    <name type="synonym">Lycopersicon chilense</name>
    <dbReference type="NCBI Taxonomy" id="4083"/>
    <lineage>
        <taxon>Eukaryota</taxon>
        <taxon>Viridiplantae</taxon>
        <taxon>Streptophyta</taxon>
        <taxon>Embryophyta</taxon>
        <taxon>Tracheophyta</taxon>
        <taxon>Spermatophyta</taxon>
        <taxon>Magnoliopsida</taxon>
        <taxon>eudicotyledons</taxon>
        <taxon>Gunneridae</taxon>
        <taxon>Pentapetalae</taxon>
        <taxon>asterids</taxon>
        <taxon>lamiids</taxon>
        <taxon>Solanales</taxon>
        <taxon>Solanaceae</taxon>
        <taxon>Solanoideae</taxon>
        <taxon>Solaneae</taxon>
        <taxon>Solanum</taxon>
        <taxon>Solanum subgen. Lycopersicon</taxon>
    </lineage>
</organism>
<reference evidence="2" key="1">
    <citation type="submission" date="2019-05" db="EMBL/GenBank/DDBJ databases">
        <title>The de novo reference genome and transcriptome assemblies of the wild tomato species Solanum chilense.</title>
        <authorList>
            <person name="Stam R."/>
            <person name="Nosenko T."/>
            <person name="Hoerger A.C."/>
            <person name="Stephan W."/>
            <person name="Seidel M.A."/>
            <person name="Kuhn J.M.M."/>
            <person name="Haberer G."/>
            <person name="Tellier A."/>
        </authorList>
    </citation>
    <scope>NUCLEOTIDE SEQUENCE</scope>
    <source>
        <tissue evidence="2">Mature leaves</tissue>
    </source>
</reference>
<gene>
    <name evidence="2" type="ORF">EJD97_002892</name>
</gene>